<keyword evidence="7" id="KW-1185">Reference proteome</keyword>
<keyword evidence="4" id="KW-0804">Transcription</keyword>
<protein>
    <submittedName>
        <fullName evidence="6">Transcriptional regulator, LysR family</fullName>
    </submittedName>
</protein>
<dbReference type="Pfam" id="PF03466">
    <property type="entry name" value="LysR_substrate"/>
    <property type="match status" value="1"/>
</dbReference>
<dbReference type="RefSeq" id="WP_015878721.1">
    <property type="nucleotide sequence ID" value="NC_012691.1"/>
</dbReference>
<evidence type="ECO:0000313" key="7">
    <source>
        <dbReference type="Proteomes" id="UP000009073"/>
    </source>
</evidence>
<dbReference type="InterPro" id="IPR058163">
    <property type="entry name" value="LysR-type_TF_proteobact-type"/>
</dbReference>
<proteinExistence type="inferred from homology"/>
<gene>
    <name evidence="6" type="ordered locus">Tola_1640</name>
</gene>
<dbReference type="Gene3D" id="1.10.10.10">
    <property type="entry name" value="Winged helix-like DNA-binding domain superfamily/Winged helix DNA-binding domain"/>
    <property type="match status" value="1"/>
</dbReference>
<reference evidence="7" key="1">
    <citation type="submission" date="2009-05" db="EMBL/GenBank/DDBJ databases">
        <title>Complete sequence of Tolumonas auensis DSM 9187.</title>
        <authorList>
            <consortium name="US DOE Joint Genome Institute"/>
            <person name="Lucas S."/>
            <person name="Copeland A."/>
            <person name="Lapidus A."/>
            <person name="Glavina del Rio T."/>
            <person name="Tice H."/>
            <person name="Bruce D."/>
            <person name="Goodwin L."/>
            <person name="Pitluck S."/>
            <person name="Chertkov O."/>
            <person name="Brettin T."/>
            <person name="Detter J.C."/>
            <person name="Han C."/>
            <person name="Larimer F."/>
            <person name="Land M."/>
            <person name="Hauser L."/>
            <person name="Kyrpides N."/>
            <person name="Mikhailova N."/>
            <person name="Spring S."/>
            <person name="Beller H."/>
        </authorList>
    </citation>
    <scope>NUCLEOTIDE SEQUENCE [LARGE SCALE GENOMIC DNA]</scope>
    <source>
        <strain evidence="7">DSM 9187 / TA4</strain>
    </source>
</reference>
<organism evidence="6 7">
    <name type="scientific">Tolumonas auensis (strain DSM 9187 / NBRC 110442 / TA 4)</name>
    <dbReference type="NCBI Taxonomy" id="595494"/>
    <lineage>
        <taxon>Bacteria</taxon>
        <taxon>Pseudomonadati</taxon>
        <taxon>Pseudomonadota</taxon>
        <taxon>Gammaproteobacteria</taxon>
        <taxon>Aeromonadales</taxon>
        <taxon>Aeromonadaceae</taxon>
        <taxon>Tolumonas</taxon>
    </lineage>
</organism>
<dbReference type="OrthoDB" id="9815676at2"/>
<dbReference type="Gene3D" id="3.40.190.290">
    <property type="match status" value="1"/>
</dbReference>
<dbReference type="InterPro" id="IPR000847">
    <property type="entry name" value="LysR_HTH_N"/>
</dbReference>
<dbReference type="PANTHER" id="PTHR30537">
    <property type="entry name" value="HTH-TYPE TRANSCRIPTIONAL REGULATOR"/>
    <property type="match status" value="1"/>
</dbReference>
<dbReference type="PANTHER" id="PTHR30537:SF5">
    <property type="entry name" value="HTH-TYPE TRANSCRIPTIONAL ACTIVATOR TTDR-RELATED"/>
    <property type="match status" value="1"/>
</dbReference>
<dbReference type="InterPro" id="IPR036390">
    <property type="entry name" value="WH_DNA-bd_sf"/>
</dbReference>
<dbReference type="FunFam" id="1.10.10.10:FF:000001">
    <property type="entry name" value="LysR family transcriptional regulator"/>
    <property type="match status" value="1"/>
</dbReference>
<evidence type="ECO:0000256" key="4">
    <source>
        <dbReference type="ARBA" id="ARBA00023163"/>
    </source>
</evidence>
<dbReference type="Pfam" id="PF00126">
    <property type="entry name" value="HTH_1"/>
    <property type="match status" value="1"/>
</dbReference>
<evidence type="ECO:0000313" key="6">
    <source>
        <dbReference type="EMBL" id="ACQ93250.1"/>
    </source>
</evidence>
<dbReference type="SUPFAM" id="SSF53850">
    <property type="entry name" value="Periplasmic binding protein-like II"/>
    <property type="match status" value="1"/>
</dbReference>
<dbReference type="STRING" id="595494.Tola_1640"/>
<dbReference type="EMBL" id="CP001616">
    <property type="protein sequence ID" value="ACQ93250.1"/>
    <property type="molecule type" value="Genomic_DNA"/>
</dbReference>
<dbReference type="FunFam" id="3.40.190.290:FF:000001">
    <property type="entry name" value="Transcriptional regulator, LysR family"/>
    <property type="match status" value="1"/>
</dbReference>
<name>C4LF83_TOLAT</name>
<dbReference type="GO" id="GO:0003700">
    <property type="term" value="F:DNA-binding transcription factor activity"/>
    <property type="evidence" value="ECO:0007669"/>
    <property type="project" value="InterPro"/>
</dbReference>
<dbReference type="eggNOG" id="COG0583">
    <property type="taxonomic scope" value="Bacteria"/>
</dbReference>
<dbReference type="InterPro" id="IPR005119">
    <property type="entry name" value="LysR_subst-bd"/>
</dbReference>
<keyword evidence="2" id="KW-0805">Transcription regulation</keyword>
<dbReference type="KEGG" id="tau:Tola_1640"/>
<dbReference type="SUPFAM" id="SSF46785">
    <property type="entry name" value="Winged helix' DNA-binding domain"/>
    <property type="match status" value="1"/>
</dbReference>
<dbReference type="HOGENOM" id="CLU_039613_16_3_6"/>
<accession>C4LF83</accession>
<comment type="similarity">
    <text evidence="1">Belongs to the LysR transcriptional regulatory family.</text>
</comment>
<evidence type="ECO:0000256" key="3">
    <source>
        <dbReference type="ARBA" id="ARBA00023125"/>
    </source>
</evidence>
<evidence type="ECO:0000256" key="1">
    <source>
        <dbReference type="ARBA" id="ARBA00009437"/>
    </source>
</evidence>
<sequence length="300" mass="33550">MDRLFSMTMFVKAVELGSFSAAADALQMSPQLVGKNVRMLEQHLGVRLLNRTTRSQHLTEIGATFYERARNILAEMEIAEGLAAQTRIVPKGKLRINASVTFGVHALTPKIAEYMQLYPEVSVELCLSNRYIDLIDEGFDAIFRIGELSDSGLIARQLRPYRLILCASPRYMETHEPLLTPDDLTRHECLGFSHTELRTTWTFDGPDGHKTVQVKGRLMSDSGEAIVCAGLCGAGIMLQPSELVTPYLQSGQLVEILPEYKAPTRPMHLVHTPDRRMTPKLRSFVDFIVASFGINQTEQA</sequence>
<feature type="domain" description="HTH lysR-type" evidence="5">
    <location>
        <begin position="1"/>
        <end position="59"/>
    </location>
</feature>
<keyword evidence="3" id="KW-0238">DNA-binding</keyword>
<dbReference type="PROSITE" id="PS50931">
    <property type="entry name" value="HTH_LYSR"/>
    <property type="match status" value="1"/>
</dbReference>
<dbReference type="AlphaFoldDB" id="C4LF83"/>
<dbReference type="Proteomes" id="UP000009073">
    <property type="component" value="Chromosome"/>
</dbReference>
<reference evidence="6 7" key="2">
    <citation type="journal article" date="2011" name="Stand. Genomic Sci.">
        <title>Complete genome sequence of Tolumonas auensis type strain (TA 4).</title>
        <authorList>
            <person name="Chertkov O."/>
            <person name="Copeland A."/>
            <person name="Lucas S."/>
            <person name="Lapidus A."/>
            <person name="Berry K.W."/>
            <person name="Detter J.C."/>
            <person name="Del Rio T.G."/>
            <person name="Hammon N."/>
            <person name="Dalin E."/>
            <person name="Tice H."/>
            <person name="Pitluck S."/>
            <person name="Richardson P."/>
            <person name="Bruce D."/>
            <person name="Goodwin L."/>
            <person name="Han C."/>
            <person name="Tapia R."/>
            <person name="Saunders E."/>
            <person name="Schmutz J."/>
            <person name="Brettin T."/>
            <person name="Larimer F."/>
            <person name="Land M."/>
            <person name="Hauser L."/>
            <person name="Spring S."/>
            <person name="Rohde M."/>
            <person name="Kyrpides N.C."/>
            <person name="Ivanova N."/>
            <person name="Goker M."/>
            <person name="Beller H.R."/>
            <person name="Klenk H.P."/>
            <person name="Woyke T."/>
        </authorList>
    </citation>
    <scope>NUCLEOTIDE SEQUENCE [LARGE SCALE GENOMIC DNA]</scope>
    <source>
        <strain evidence="7">DSM 9187 / TA4</strain>
    </source>
</reference>
<dbReference type="GO" id="GO:0043565">
    <property type="term" value="F:sequence-specific DNA binding"/>
    <property type="evidence" value="ECO:0007669"/>
    <property type="project" value="TreeGrafter"/>
</dbReference>
<evidence type="ECO:0000259" key="5">
    <source>
        <dbReference type="PROSITE" id="PS50931"/>
    </source>
</evidence>
<evidence type="ECO:0000256" key="2">
    <source>
        <dbReference type="ARBA" id="ARBA00023015"/>
    </source>
</evidence>
<dbReference type="GO" id="GO:0006351">
    <property type="term" value="P:DNA-templated transcription"/>
    <property type="evidence" value="ECO:0007669"/>
    <property type="project" value="TreeGrafter"/>
</dbReference>
<dbReference type="InterPro" id="IPR036388">
    <property type="entry name" value="WH-like_DNA-bd_sf"/>
</dbReference>
<dbReference type="CDD" id="cd08477">
    <property type="entry name" value="PBP2_CrgA_like_8"/>
    <property type="match status" value="1"/>
</dbReference>